<evidence type="ECO:0000313" key="8">
    <source>
        <dbReference type="Proteomes" id="UP001519325"/>
    </source>
</evidence>
<evidence type="ECO:0000256" key="1">
    <source>
        <dbReference type="ARBA" id="ARBA00012771"/>
    </source>
</evidence>
<dbReference type="Proteomes" id="UP001519325">
    <property type="component" value="Unassembled WGS sequence"/>
</dbReference>
<dbReference type="InterPro" id="IPR022446">
    <property type="entry name" value="MeTrfrase_put"/>
</dbReference>
<evidence type="ECO:0000256" key="3">
    <source>
        <dbReference type="ARBA" id="ARBA00022679"/>
    </source>
</evidence>
<dbReference type="SUPFAM" id="SSF53335">
    <property type="entry name" value="S-adenosyl-L-methionine-dependent methyltransferases"/>
    <property type="match status" value="1"/>
</dbReference>
<name>A0ABS4QGT0_9NOCA</name>
<dbReference type="InterPro" id="IPR029063">
    <property type="entry name" value="SAM-dependent_MTases_sf"/>
</dbReference>
<dbReference type="Gene3D" id="3.40.50.150">
    <property type="entry name" value="Vaccinia Virus protein VP39"/>
    <property type="match status" value="1"/>
</dbReference>
<dbReference type="PANTHER" id="PTHR18895">
    <property type="entry name" value="HEMK METHYLTRANSFERASE"/>
    <property type="match status" value="1"/>
</dbReference>
<dbReference type="NCBIfam" id="TIGR03704">
    <property type="entry name" value="PrmC_rel_meth"/>
    <property type="match status" value="1"/>
</dbReference>
<accession>A0ABS4QGT0</accession>
<feature type="domain" description="Methyltransferase small" evidence="6">
    <location>
        <begin position="98"/>
        <end position="177"/>
    </location>
</feature>
<dbReference type="InterPro" id="IPR004556">
    <property type="entry name" value="HemK-like"/>
</dbReference>
<dbReference type="NCBIfam" id="TIGR00536">
    <property type="entry name" value="hemK_fam"/>
    <property type="match status" value="1"/>
</dbReference>
<proteinExistence type="predicted"/>
<evidence type="ECO:0000256" key="5">
    <source>
        <dbReference type="ARBA" id="ARBA00048391"/>
    </source>
</evidence>
<evidence type="ECO:0000313" key="7">
    <source>
        <dbReference type="EMBL" id="MBP2190908.1"/>
    </source>
</evidence>
<evidence type="ECO:0000259" key="6">
    <source>
        <dbReference type="Pfam" id="PF05175"/>
    </source>
</evidence>
<evidence type="ECO:0000256" key="2">
    <source>
        <dbReference type="ARBA" id="ARBA00022603"/>
    </source>
</evidence>
<dbReference type="EC" id="2.1.1.297" evidence="1"/>
<dbReference type="RefSeq" id="WP_209891739.1">
    <property type="nucleotide sequence ID" value="NZ_JAGGMR010000001.1"/>
</dbReference>
<dbReference type="Pfam" id="PF05175">
    <property type="entry name" value="MTS"/>
    <property type="match status" value="1"/>
</dbReference>
<dbReference type="GO" id="GO:0032259">
    <property type="term" value="P:methylation"/>
    <property type="evidence" value="ECO:0007669"/>
    <property type="project" value="UniProtKB-KW"/>
</dbReference>
<dbReference type="GO" id="GO:0102559">
    <property type="term" value="F:peptide chain release factor N(5)-glutamine methyltransferase activity"/>
    <property type="evidence" value="ECO:0007669"/>
    <property type="project" value="UniProtKB-EC"/>
</dbReference>
<dbReference type="InterPro" id="IPR007848">
    <property type="entry name" value="Small_mtfrase_dom"/>
</dbReference>
<protein>
    <recommendedName>
        <fullName evidence="1">peptide chain release factor N(5)-glutamine methyltransferase</fullName>
        <ecNumber evidence="1">2.1.1.297</ecNumber>
    </recommendedName>
</protein>
<reference evidence="7 8" key="1">
    <citation type="submission" date="2021-03" db="EMBL/GenBank/DDBJ databases">
        <title>Sequencing the genomes of 1000 actinobacteria strains.</title>
        <authorList>
            <person name="Klenk H.-P."/>
        </authorList>
    </citation>
    <scope>NUCLEOTIDE SEQUENCE [LARGE SCALE GENOMIC DNA]</scope>
    <source>
        <strain evidence="7 8">DSM 45516</strain>
    </source>
</reference>
<sequence>MTAADSGNVVARLRAAGCVFVEDEARLLIEAAAETGADLDALVAQRVAGRPLEYVLGWVEFRGMRVEVSRGVFIPRQRTAFLVDQAVESARMIARRPVAVDMCCGSGALGLAFATTLAEKGIAVELAAADIEPVAVRCARRNLAALRAPVYEGDLFEPLPAELRGRIDVLLANTPYVPSEMIARMPPEARDHEPRTALDGGPDGLDTFRRVVADARDWLAPGGHLFVESSAAQAPVALAVLTEHGLTGRVAESEEFYATVVIGTRPDATSGR</sequence>
<comment type="caution">
    <text evidence="7">The sequence shown here is derived from an EMBL/GenBank/DDBJ whole genome shotgun (WGS) entry which is preliminary data.</text>
</comment>
<dbReference type="PANTHER" id="PTHR18895:SF74">
    <property type="entry name" value="MTRF1L RELEASE FACTOR GLUTAMINE METHYLTRANSFERASE"/>
    <property type="match status" value="1"/>
</dbReference>
<evidence type="ECO:0000256" key="4">
    <source>
        <dbReference type="ARBA" id="ARBA00022691"/>
    </source>
</evidence>
<keyword evidence="4" id="KW-0949">S-adenosyl-L-methionine</keyword>
<dbReference type="CDD" id="cd02440">
    <property type="entry name" value="AdoMet_MTases"/>
    <property type="match status" value="1"/>
</dbReference>
<organism evidence="7 8">
    <name type="scientific">Nocardia goodfellowii</name>
    <dbReference type="NCBI Taxonomy" id="882446"/>
    <lineage>
        <taxon>Bacteria</taxon>
        <taxon>Bacillati</taxon>
        <taxon>Actinomycetota</taxon>
        <taxon>Actinomycetes</taxon>
        <taxon>Mycobacteriales</taxon>
        <taxon>Nocardiaceae</taxon>
        <taxon>Nocardia</taxon>
    </lineage>
</organism>
<keyword evidence="2 7" id="KW-0489">Methyltransferase</keyword>
<gene>
    <name evidence="7" type="ORF">BJ987_003809</name>
</gene>
<comment type="catalytic activity">
    <reaction evidence="5">
        <text>L-glutaminyl-[peptide chain release factor] + S-adenosyl-L-methionine = N(5)-methyl-L-glutaminyl-[peptide chain release factor] + S-adenosyl-L-homocysteine + H(+)</text>
        <dbReference type="Rhea" id="RHEA:42896"/>
        <dbReference type="Rhea" id="RHEA-COMP:10271"/>
        <dbReference type="Rhea" id="RHEA-COMP:10272"/>
        <dbReference type="ChEBI" id="CHEBI:15378"/>
        <dbReference type="ChEBI" id="CHEBI:30011"/>
        <dbReference type="ChEBI" id="CHEBI:57856"/>
        <dbReference type="ChEBI" id="CHEBI:59789"/>
        <dbReference type="ChEBI" id="CHEBI:61891"/>
        <dbReference type="EC" id="2.1.1.297"/>
    </reaction>
</comment>
<dbReference type="InterPro" id="IPR050320">
    <property type="entry name" value="N5-glutamine_MTase"/>
</dbReference>
<keyword evidence="8" id="KW-1185">Reference proteome</keyword>
<keyword evidence="3 7" id="KW-0808">Transferase</keyword>
<dbReference type="EMBL" id="JAGGMR010000001">
    <property type="protein sequence ID" value="MBP2190908.1"/>
    <property type="molecule type" value="Genomic_DNA"/>
</dbReference>